<dbReference type="HAMAP" id="MF_01967">
    <property type="entry name" value="Sirtuin_ClassII"/>
    <property type="match status" value="1"/>
</dbReference>
<evidence type="ECO:0000256" key="4">
    <source>
        <dbReference type="ARBA" id="ARBA00023027"/>
    </source>
</evidence>
<dbReference type="PANTHER" id="PTHR11085:SF10">
    <property type="entry name" value="NAD-DEPENDENT PROTEIN DEACYLASE SIRTUIN-5, MITOCHONDRIAL-RELATED"/>
    <property type="match status" value="1"/>
</dbReference>
<dbReference type="PANTHER" id="PTHR11085">
    <property type="entry name" value="NAD-DEPENDENT PROTEIN DEACYLASE SIRTUIN-5, MITOCHONDRIAL-RELATED"/>
    <property type="match status" value="1"/>
</dbReference>
<organism evidence="8 9">
    <name type="scientific">Sandaracinus amylolyticus</name>
    <dbReference type="NCBI Taxonomy" id="927083"/>
    <lineage>
        <taxon>Bacteria</taxon>
        <taxon>Pseudomonadati</taxon>
        <taxon>Myxococcota</taxon>
        <taxon>Polyangia</taxon>
        <taxon>Polyangiales</taxon>
        <taxon>Sandaracinaceae</taxon>
        <taxon>Sandaracinus</taxon>
    </lineage>
</organism>
<protein>
    <recommendedName>
        <fullName evidence="5">NAD-dependent protein deacetylase</fullName>
        <ecNumber evidence="5">2.3.1.286</ecNumber>
    </recommendedName>
    <alternativeName>
        <fullName evidence="5">Regulatory protein SIR2 homolog</fullName>
    </alternativeName>
</protein>
<feature type="binding site" evidence="5 6">
    <location>
        <position position="177"/>
    </location>
    <ligand>
        <name>Zn(2+)</name>
        <dbReference type="ChEBI" id="CHEBI:29105"/>
    </ligand>
</feature>
<feature type="binding site" evidence="5">
    <location>
        <begin position="100"/>
        <end position="103"/>
    </location>
    <ligand>
        <name>NAD(+)</name>
        <dbReference type="ChEBI" id="CHEBI:57540"/>
    </ligand>
</feature>
<evidence type="ECO:0000256" key="6">
    <source>
        <dbReference type="PROSITE-ProRule" id="PRU00236"/>
    </source>
</evidence>
<feature type="binding site" evidence="5">
    <location>
        <position position="261"/>
    </location>
    <ligand>
        <name>NAD(+)</name>
        <dbReference type="ChEBI" id="CHEBI:57540"/>
    </ligand>
</feature>
<sequence length="274" mass="29283">MTHDLEALCTLLAGRRVVALTGAGCSTESGIPDYRGEGTRKRARNPMQYRAFLHDARARARYWARSLHGWPRIAGARPNDAHRALASMEREGALVGLITQNVDRLHHAAGSARVIELHGALAEVRCLACGTTAPRADVQARLLDANPGFVERPVELNPDGDAELEDDALDGFRVVACEACGGVLKPDVVFFGDSVPRPRVDAAHAMVRDADAMLVVGSSLAVYSGLRFVRAAAERAIPIAILNVGETRGDALATLRVDARAGAMLPLLAQRLSS</sequence>
<evidence type="ECO:0000313" key="8">
    <source>
        <dbReference type="EMBL" id="AKF05942.1"/>
    </source>
</evidence>
<proteinExistence type="inferred from homology"/>
<dbReference type="InterPro" id="IPR029035">
    <property type="entry name" value="DHS-like_NAD/FAD-binding_dom"/>
</dbReference>
<feature type="active site" description="Proton acceptor" evidence="5 6">
    <location>
        <position position="118"/>
    </location>
</feature>
<dbReference type="EC" id="2.3.1.286" evidence="5"/>
<dbReference type="GO" id="GO:0005737">
    <property type="term" value="C:cytoplasm"/>
    <property type="evidence" value="ECO:0007669"/>
    <property type="project" value="UniProtKB-SubCell"/>
</dbReference>
<feature type="domain" description="Deacetylase sirtuin-type" evidence="7">
    <location>
        <begin position="1"/>
        <end position="274"/>
    </location>
</feature>
<dbReference type="GO" id="GO:0070403">
    <property type="term" value="F:NAD+ binding"/>
    <property type="evidence" value="ECO:0007669"/>
    <property type="project" value="UniProtKB-UniRule"/>
</dbReference>
<comment type="caution">
    <text evidence="5">Lacks conserved residue(s) required for the propagation of feature annotation.</text>
</comment>
<comment type="similarity">
    <text evidence="5">Belongs to the sirtuin family. Class II subfamily.</text>
</comment>
<dbReference type="EMBL" id="CP011125">
    <property type="protein sequence ID" value="AKF05942.1"/>
    <property type="molecule type" value="Genomic_DNA"/>
</dbReference>
<accession>A0A0F6W2R7</accession>
<dbReference type="InterPro" id="IPR050134">
    <property type="entry name" value="NAD-dep_sirtuin_deacylases"/>
</dbReference>
<dbReference type="Gene3D" id="3.30.1600.10">
    <property type="entry name" value="SIR2/SIRT2 'Small Domain"/>
    <property type="match status" value="1"/>
</dbReference>
<evidence type="ECO:0000313" key="9">
    <source>
        <dbReference type="Proteomes" id="UP000034883"/>
    </source>
</evidence>
<comment type="catalytic activity">
    <reaction evidence="5">
        <text>N(6)-acetyl-L-lysyl-[protein] + NAD(+) + H2O = 2''-O-acetyl-ADP-D-ribose + nicotinamide + L-lysyl-[protein]</text>
        <dbReference type="Rhea" id="RHEA:43636"/>
        <dbReference type="Rhea" id="RHEA-COMP:9752"/>
        <dbReference type="Rhea" id="RHEA-COMP:10731"/>
        <dbReference type="ChEBI" id="CHEBI:15377"/>
        <dbReference type="ChEBI" id="CHEBI:17154"/>
        <dbReference type="ChEBI" id="CHEBI:29969"/>
        <dbReference type="ChEBI" id="CHEBI:57540"/>
        <dbReference type="ChEBI" id="CHEBI:61930"/>
        <dbReference type="ChEBI" id="CHEBI:83767"/>
        <dbReference type="EC" id="2.3.1.286"/>
    </reaction>
</comment>
<keyword evidence="2 5" id="KW-0479">Metal-binding</keyword>
<keyword evidence="3 5" id="KW-0862">Zinc</keyword>
<dbReference type="InterPro" id="IPR003000">
    <property type="entry name" value="Sirtuin"/>
</dbReference>
<dbReference type="GO" id="GO:0017136">
    <property type="term" value="F:histone deacetylase activity, NAD-dependent"/>
    <property type="evidence" value="ECO:0007669"/>
    <property type="project" value="TreeGrafter"/>
</dbReference>
<feature type="binding site" evidence="5 6">
    <location>
        <position position="180"/>
    </location>
    <ligand>
        <name>Zn(2+)</name>
        <dbReference type="ChEBI" id="CHEBI:29105"/>
    </ligand>
</feature>
<keyword evidence="9" id="KW-1185">Reference proteome</keyword>
<keyword evidence="5" id="KW-0963">Cytoplasm</keyword>
<feature type="binding site" evidence="5">
    <location>
        <begin position="243"/>
        <end position="245"/>
    </location>
    <ligand>
        <name>NAD(+)</name>
        <dbReference type="ChEBI" id="CHEBI:57540"/>
    </ligand>
</feature>
<feature type="binding site" evidence="5 6">
    <location>
        <position position="126"/>
    </location>
    <ligand>
        <name>Zn(2+)</name>
        <dbReference type="ChEBI" id="CHEBI:29105"/>
    </ligand>
</feature>
<dbReference type="SUPFAM" id="SSF52467">
    <property type="entry name" value="DHS-like NAD/FAD-binding domain"/>
    <property type="match status" value="1"/>
</dbReference>
<feature type="binding site" evidence="5">
    <location>
        <begin position="217"/>
        <end position="219"/>
    </location>
    <ligand>
        <name>NAD(+)</name>
        <dbReference type="ChEBI" id="CHEBI:57540"/>
    </ligand>
</feature>
<reference evidence="8 9" key="1">
    <citation type="submission" date="2015-03" db="EMBL/GenBank/DDBJ databases">
        <title>Genome assembly of Sandaracinus amylolyticus DSM 53668.</title>
        <authorList>
            <person name="Sharma G."/>
            <person name="Subramanian S."/>
        </authorList>
    </citation>
    <scope>NUCLEOTIDE SEQUENCE [LARGE SCALE GENOMIC DNA]</scope>
    <source>
        <strain evidence="8 9">DSM 53668</strain>
    </source>
</reference>
<dbReference type="Gene3D" id="3.40.50.1220">
    <property type="entry name" value="TPP-binding domain"/>
    <property type="match status" value="1"/>
</dbReference>
<evidence type="ECO:0000256" key="2">
    <source>
        <dbReference type="ARBA" id="ARBA00022723"/>
    </source>
</evidence>
<dbReference type="NCBIfam" id="NF003738">
    <property type="entry name" value="PRK05333.1"/>
    <property type="match status" value="1"/>
</dbReference>
<dbReference type="KEGG" id="samy:DB32_003091"/>
<dbReference type="Proteomes" id="UP000034883">
    <property type="component" value="Chromosome"/>
</dbReference>
<gene>
    <name evidence="5" type="primary">cobB</name>
    <name evidence="8" type="ORF">DB32_003091</name>
</gene>
<dbReference type="InterPro" id="IPR026590">
    <property type="entry name" value="Ssirtuin_cat_dom"/>
</dbReference>
<dbReference type="PROSITE" id="PS50305">
    <property type="entry name" value="SIRTUIN"/>
    <property type="match status" value="1"/>
</dbReference>
<comment type="function">
    <text evidence="5">NAD-dependent protein deacetylase which modulates the activities of several enzymes which are inactive in their acetylated form.</text>
</comment>
<comment type="subcellular location">
    <subcellularLocation>
        <location evidence="5">Cytoplasm</location>
    </subcellularLocation>
</comment>
<dbReference type="InterPro" id="IPR026591">
    <property type="entry name" value="Sirtuin_cat_small_dom_sf"/>
</dbReference>
<keyword evidence="1 5" id="KW-0808">Transferase</keyword>
<evidence type="ECO:0000256" key="1">
    <source>
        <dbReference type="ARBA" id="ARBA00022679"/>
    </source>
</evidence>
<evidence type="ECO:0000259" key="7">
    <source>
        <dbReference type="PROSITE" id="PS50305"/>
    </source>
</evidence>
<dbReference type="GO" id="GO:0008270">
    <property type="term" value="F:zinc ion binding"/>
    <property type="evidence" value="ECO:0007669"/>
    <property type="project" value="UniProtKB-UniRule"/>
</dbReference>
<evidence type="ECO:0000256" key="5">
    <source>
        <dbReference type="HAMAP-Rule" id="MF_01967"/>
    </source>
</evidence>
<dbReference type="InterPro" id="IPR026587">
    <property type="entry name" value="Sirtuin_class_II"/>
</dbReference>
<keyword evidence="4 5" id="KW-0520">NAD</keyword>
<name>A0A0F6W2R7_9BACT</name>
<dbReference type="Pfam" id="PF02146">
    <property type="entry name" value="SIR2"/>
    <property type="match status" value="1"/>
</dbReference>
<dbReference type="STRING" id="927083.DB32_003091"/>
<dbReference type="AlphaFoldDB" id="A0A0F6W2R7"/>
<evidence type="ECO:0000256" key="3">
    <source>
        <dbReference type="ARBA" id="ARBA00022833"/>
    </source>
</evidence>
<feature type="binding site" evidence="5 6">
    <location>
        <position position="129"/>
    </location>
    <ligand>
        <name>Zn(2+)</name>
        <dbReference type="ChEBI" id="CHEBI:29105"/>
    </ligand>
</feature>
<comment type="cofactor">
    <cofactor evidence="5">
        <name>Zn(2+)</name>
        <dbReference type="ChEBI" id="CHEBI:29105"/>
    </cofactor>
    <text evidence="5">Binds 1 zinc ion per subunit.</text>
</comment>